<dbReference type="Proteomes" id="UP000611521">
    <property type="component" value="Unassembled WGS sequence"/>
</dbReference>
<organism evidence="2 3">
    <name type="scientific">Microbacterium commune</name>
    <dbReference type="NCBI Taxonomy" id="2762219"/>
    <lineage>
        <taxon>Bacteria</taxon>
        <taxon>Bacillati</taxon>
        <taxon>Actinomycetota</taxon>
        <taxon>Actinomycetes</taxon>
        <taxon>Micrococcales</taxon>
        <taxon>Microbacteriaceae</taxon>
        <taxon>Microbacterium</taxon>
    </lineage>
</organism>
<dbReference type="PANTHER" id="PTHR35446:SF2">
    <property type="entry name" value="CARBOXYMUCONOLACTONE DECARBOXYLASE-LIKE DOMAIN-CONTAINING PROTEIN"/>
    <property type="match status" value="1"/>
</dbReference>
<reference evidence="2 3" key="1">
    <citation type="submission" date="2020-08" db="EMBL/GenBank/DDBJ databases">
        <title>A Genomic Blueprint of the Chicken Gut Microbiome.</title>
        <authorList>
            <person name="Gilroy R."/>
            <person name="Ravi A."/>
            <person name="Getino M."/>
            <person name="Pursley I."/>
            <person name="Horton D.L."/>
            <person name="Alikhan N.-F."/>
            <person name="Baker D."/>
            <person name="Gharbi K."/>
            <person name="Hall N."/>
            <person name="Watson M."/>
            <person name="Adriaenssens E.M."/>
            <person name="Foster-Nyarko E."/>
            <person name="Jarju S."/>
            <person name="Secka A."/>
            <person name="Antonio M."/>
            <person name="Oren A."/>
            <person name="Chaudhuri R."/>
            <person name="La Ragione R.M."/>
            <person name="Hildebrand F."/>
            <person name="Pallen M.J."/>
        </authorList>
    </citation>
    <scope>NUCLEOTIDE SEQUENCE [LARGE SCALE GENOMIC DNA]</scope>
    <source>
        <strain evidence="2 3">Re1</strain>
    </source>
</reference>
<dbReference type="InterPro" id="IPR029032">
    <property type="entry name" value="AhpD-like"/>
</dbReference>
<keyword evidence="3" id="KW-1185">Reference proteome</keyword>
<dbReference type="EMBL" id="JACSPX010000001">
    <property type="protein sequence ID" value="MBD8011073.1"/>
    <property type="molecule type" value="Genomic_DNA"/>
</dbReference>
<protein>
    <submittedName>
        <fullName evidence="2">Carboxymuconolactone decarboxylase family protein</fullName>
    </submittedName>
</protein>
<accession>A0ABR8W218</accession>
<dbReference type="InterPro" id="IPR003779">
    <property type="entry name" value="CMD-like"/>
</dbReference>
<dbReference type="RefSeq" id="WP_191711910.1">
    <property type="nucleotide sequence ID" value="NZ_JACSPX010000001.1"/>
</dbReference>
<dbReference type="Gene3D" id="1.20.1290.10">
    <property type="entry name" value="AhpD-like"/>
    <property type="match status" value="1"/>
</dbReference>
<evidence type="ECO:0000313" key="2">
    <source>
        <dbReference type="EMBL" id="MBD8011073.1"/>
    </source>
</evidence>
<sequence>MIITTPAPESASDAVAQMYEEDIAADGFVHAYTAAMAVNPEAHDAFVALVRAVVPSIGVRIYEAATLGAARAIGSAHCLIAHGRKSMTAGVVDEAGLRAFAADDDSAFTDAERAVIRYAERLSSSPQDMTDADAAALREHGLTDRQIVDITLAAGLRNHFSRSLMALTVPLDDDPLIAPELAAALRRRAERRAQ</sequence>
<evidence type="ECO:0000259" key="1">
    <source>
        <dbReference type="Pfam" id="PF02627"/>
    </source>
</evidence>
<feature type="domain" description="Carboxymuconolactone decarboxylase-like" evidence="1">
    <location>
        <begin position="40"/>
        <end position="120"/>
    </location>
</feature>
<comment type="caution">
    <text evidence="2">The sequence shown here is derived from an EMBL/GenBank/DDBJ whole genome shotgun (WGS) entry which is preliminary data.</text>
</comment>
<dbReference type="PANTHER" id="PTHR35446">
    <property type="entry name" value="SI:CH211-175M2.5"/>
    <property type="match status" value="1"/>
</dbReference>
<proteinExistence type="predicted"/>
<evidence type="ECO:0000313" key="3">
    <source>
        <dbReference type="Proteomes" id="UP000611521"/>
    </source>
</evidence>
<name>A0ABR8W218_9MICO</name>
<dbReference type="Pfam" id="PF02627">
    <property type="entry name" value="CMD"/>
    <property type="match status" value="1"/>
</dbReference>
<gene>
    <name evidence="2" type="ORF">H9633_02020</name>
</gene>
<dbReference type="SUPFAM" id="SSF69118">
    <property type="entry name" value="AhpD-like"/>
    <property type="match status" value="1"/>
</dbReference>